<dbReference type="InterPro" id="IPR050406">
    <property type="entry name" value="FGGY_Carb_Kinase"/>
</dbReference>
<feature type="domain" description="Carbohydrate kinase FGGY C-terminal" evidence="6">
    <location>
        <begin position="280"/>
        <end position="479"/>
    </location>
</feature>
<dbReference type="GO" id="GO:0042732">
    <property type="term" value="P:D-xylose metabolic process"/>
    <property type="evidence" value="ECO:0007669"/>
    <property type="project" value="UniProtKB-KW"/>
</dbReference>
<evidence type="ECO:0000256" key="4">
    <source>
        <dbReference type="ARBA" id="ARBA00022777"/>
    </source>
</evidence>
<evidence type="ECO:0000256" key="2">
    <source>
        <dbReference type="ARBA" id="ARBA00022629"/>
    </source>
</evidence>
<keyword evidence="4 7" id="KW-0418">Kinase</keyword>
<dbReference type="GO" id="GO:0016301">
    <property type="term" value="F:kinase activity"/>
    <property type="evidence" value="ECO:0007669"/>
    <property type="project" value="UniProtKB-KW"/>
</dbReference>
<dbReference type="RefSeq" id="WP_033499981.1">
    <property type="nucleotide sequence ID" value="NZ_JDUX01000007.1"/>
</dbReference>
<gene>
    <name evidence="7" type="ORF">BSTER_1635</name>
</gene>
<comment type="caution">
    <text evidence="7">The sequence shown here is derived from an EMBL/GenBank/DDBJ whole genome shotgun (WGS) entry which is preliminary data.</text>
</comment>
<dbReference type="Gene3D" id="3.30.420.40">
    <property type="match status" value="2"/>
</dbReference>
<evidence type="ECO:0000256" key="1">
    <source>
        <dbReference type="ARBA" id="ARBA00009156"/>
    </source>
</evidence>
<protein>
    <submittedName>
        <fullName evidence="7">Sugar kinase</fullName>
    </submittedName>
</protein>
<dbReference type="AlphaFoldDB" id="A0A087DHM6"/>
<organism evidence="7 8">
    <name type="scientific">Bifidobacterium adolescentis JCM 15918</name>
    <dbReference type="NCBI Taxonomy" id="1437612"/>
    <lineage>
        <taxon>Bacteria</taxon>
        <taxon>Bacillati</taxon>
        <taxon>Actinomycetota</taxon>
        <taxon>Actinomycetes</taxon>
        <taxon>Bifidobacteriales</taxon>
        <taxon>Bifidobacteriaceae</taxon>
        <taxon>Bifidobacterium</taxon>
    </lineage>
</organism>
<dbReference type="InterPro" id="IPR018484">
    <property type="entry name" value="FGGY_N"/>
</dbReference>
<feature type="domain" description="Carbohydrate kinase FGGY N-terminal" evidence="5">
    <location>
        <begin position="20"/>
        <end position="212"/>
    </location>
</feature>
<dbReference type="Proteomes" id="UP000029091">
    <property type="component" value="Unassembled WGS sequence"/>
</dbReference>
<accession>A0A087DHM6</accession>
<evidence type="ECO:0000313" key="8">
    <source>
        <dbReference type="Proteomes" id="UP000029091"/>
    </source>
</evidence>
<comment type="similarity">
    <text evidence="1">Belongs to the FGGY kinase family.</text>
</comment>
<dbReference type="PANTHER" id="PTHR43095:SF5">
    <property type="entry name" value="XYLULOSE KINASE"/>
    <property type="match status" value="1"/>
</dbReference>
<dbReference type="PANTHER" id="PTHR43095">
    <property type="entry name" value="SUGAR KINASE"/>
    <property type="match status" value="1"/>
</dbReference>
<dbReference type="CDD" id="cd07809">
    <property type="entry name" value="ASKHA_NBD_FGGY_BaXK-like"/>
    <property type="match status" value="1"/>
</dbReference>
<evidence type="ECO:0000256" key="3">
    <source>
        <dbReference type="ARBA" id="ARBA00022679"/>
    </source>
</evidence>
<keyword evidence="3" id="KW-0808">Transferase</keyword>
<dbReference type="InterPro" id="IPR018485">
    <property type="entry name" value="FGGY_C"/>
</dbReference>
<keyword evidence="2" id="KW-0859">Xylose metabolism</keyword>
<keyword evidence="2" id="KW-0119">Carbohydrate metabolism</keyword>
<dbReference type="SUPFAM" id="SSF53067">
    <property type="entry name" value="Actin-like ATPase domain"/>
    <property type="match status" value="2"/>
</dbReference>
<reference evidence="7 8" key="1">
    <citation type="submission" date="2014-03" db="EMBL/GenBank/DDBJ databases">
        <title>Genomics of Bifidobacteria.</title>
        <authorList>
            <person name="Ventura M."/>
            <person name="Milani C."/>
            <person name="Lugli G.A."/>
        </authorList>
    </citation>
    <scope>NUCLEOTIDE SEQUENCE [LARGE SCALE GENOMIC DNA]</scope>
    <source>
        <strain evidence="8">JCM 15918</strain>
    </source>
</reference>
<evidence type="ECO:0000259" key="6">
    <source>
        <dbReference type="Pfam" id="PF02782"/>
    </source>
</evidence>
<dbReference type="EMBL" id="JGZQ01000013">
    <property type="protein sequence ID" value="KFI95026.1"/>
    <property type="molecule type" value="Genomic_DNA"/>
</dbReference>
<evidence type="ECO:0000259" key="5">
    <source>
        <dbReference type="Pfam" id="PF00370"/>
    </source>
</evidence>
<name>A0A087DHM6_BIFAD</name>
<sequence>MTQEQVAVTAEKIRAGKTSLGIEFGSTRIKAVLIDDAYHTIAAGDYEWASHLEDGLWSYTQEEIWKGLQTAYARMAGDVETAYGERLTHVGHIGFSAMMHGYLAFDESGELLVPFRTWQNTNTHEAHEKLSELFQYNIPERWSVAHLYQAVLNHEEHVSKVDYITTLAGYVHWKLTGEKVLGVGDASGMFPIDPATHTYETEFIKRFDAIEEVAAQPWKLENLLPRPLVAGTPAGTLTAEGAKLLDPTGTLQPGVVLAPPEGDAGTGMVATNSVRVRTGNVSAGTSIFAMVVLEHKLARLHPEVDLVTTPAGDLAGMSHANNFTSDLNAWVGLFGQFAAAIGQPVDAGTLYGTLFRAAIADDVDADCGGLLNYPFRSGEFLAGLPEGRPLFARSPEARMSLGNFMRTQLFSAFSPVKIGMDVMTKDEGVAVDSLVGHGGIFTTPKVAQKILAAAFDTPIKVMATAAEGGAWGMAVLADYLWHAGQPLADYLDARVFADAASTTEAPDANDVAGFEAFFDRFRKGLPIEHASIENIPLETK</sequence>
<evidence type="ECO:0000313" key="7">
    <source>
        <dbReference type="EMBL" id="KFI95026.1"/>
    </source>
</evidence>
<proteinExistence type="inferred from homology"/>
<dbReference type="Pfam" id="PF02782">
    <property type="entry name" value="FGGY_C"/>
    <property type="match status" value="1"/>
</dbReference>
<dbReference type="InterPro" id="IPR043129">
    <property type="entry name" value="ATPase_NBD"/>
</dbReference>
<dbReference type="Pfam" id="PF00370">
    <property type="entry name" value="FGGY_N"/>
    <property type="match status" value="1"/>
</dbReference>